<reference evidence="1 2" key="1">
    <citation type="submission" date="2018-09" db="EMBL/GenBank/DDBJ databases">
        <title>Profundibacter amoris BAR1 gen. nov., sp. nov., a new member of the Roseobacter clade isolated at Lokis Castle Vent Field on the Arctic Mid-Oceanic Ridge.</title>
        <authorList>
            <person name="Le Moine Bauer S."/>
            <person name="Sjoeberg A.G."/>
            <person name="L'Haridon S."/>
            <person name="Stokke R."/>
            <person name="Roalkvam I."/>
            <person name="Steen I.H."/>
            <person name="Dahle H."/>
        </authorList>
    </citation>
    <scope>NUCLEOTIDE SEQUENCE [LARGE SCALE GENOMIC DNA]</scope>
    <source>
        <strain evidence="1 2">BAR1</strain>
    </source>
</reference>
<dbReference type="EMBL" id="CP032125">
    <property type="protein sequence ID" value="AXX97859.1"/>
    <property type="molecule type" value="Genomic_DNA"/>
</dbReference>
<keyword evidence="2" id="KW-1185">Reference proteome</keyword>
<proteinExistence type="predicted"/>
<organism evidence="1 2">
    <name type="scientific">Profundibacter amoris</name>
    <dbReference type="NCBI Taxonomy" id="2171755"/>
    <lineage>
        <taxon>Bacteria</taxon>
        <taxon>Pseudomonadati</taxon>
        <taxon>Pseudomonadota</taxon>
        <taxon>Alphaproteobacteria</taxon>
        <taxon>Rhodobacterales</taxon>
        <taxon>Paracoccaceae</taxon>
        <taxon>Profundibacter</taxon>
    </lineage>
</organism>
<gene>
    <name evidence="1" type="ORF">BAR1_07900</name>
</gene>
<sequence>MAKINNELLILVVGDIDQWIASGRDLPRIAQTRFCAFSELTAVLLAELQPDIILCPLLAENFDVLDIVAVLDFFEYSGRIRALAPPFPNPEIITREVKVEFPSLDFDIIEVRPGPKLRTL</sequence>
<dbReference type="AlphaFoldDB" id="A0A347UG81"/>
<dbReference type="KEGG" id="pamo:BAR1_07900"/>
<dbReference type="Proteomes" id="UP000261704">
    <property type="component" value="Chromosome"/>
</dbReference>
<dbReference type="RefSeq" id="WP_118942516.1">
    <property type="nucleotide sequence ID" value="NZ_CP032125.1"/>
</dbReference>
<evidence type="ECO:0000313" key="1">
    <source>
        <dbReference type="EMBL" id="AXX97859.1"/>
    </source>
</evidence>
<protein>
    <submittedName>
        <fullName evidence="1">Uncharacterized protein</fullName>
    </submittedName>
</protein>
<name>A0A347UG81_9RHOB</name>
<accession>A0A347UG81</accession>
<dbReference type="OrthoDB" id="7864872at2"/>
<evidence type="ECO:0000313" key="2">
    <source>
        <dbReference type="Proteomes" id="UP000261704"/>
    </source>
</evidence>